<sequence length="632" mass="69407">MLLDQINGPHDLKALTVAQLEQLAEEIRQFLIEKLSVTGGHLAPNLGVVELTLAMHYLFNSPEDKFIFDVGHQSYVHKIITGRKEQFDSLRKYRGLCGFIKRSESEHDVWEAGHSSTSLSAAMGMALGRDLRGGTNRVVAVIGDGALTGGMALEALNHIGHEKRNMMVILNDNEMSIAPNVGALHHYLGKIRTDRHYQKAKDELQTLLNKIPAIGGKLAKTAERFKDSLKYLLVSGILFEQFGLTYLGPVDGHDIHGLLEIMKQADSMPGPVLVHVLTVKGKGYKPAEADSHKWHGASPYKIESGQMVKAVGPPMYTKVFGDMLIQLAGEDERIVAITPAMPGGSGLMEFAEKFPNRMIDVGIAEQHAATLSAAMALEGLKPVYAVYSTFLQRAYDQVVHDICRQNLNVVFAIDRAGFVGADGETHQGVYDIAFLRHVPNLVIMMPKDENELRRMMKTAFVYDKGPIAVRYPRINGIGVPLDADPAPIPIGTWESLREGDAFEILALGPMIEVAEQAADLLKREGINAGVVNARFIKPLDEGMLLSFAESGKRLLVLEEGSQQGGFGSSVLEFYSLRGIYDVPVKIIGVPDVFVEHGSIQQQREEVGLTAEHVAAELRSMLPRRIKRVTGQT</sequence>
<accession>A0A3A6PD25</accession>
<keyword evidence="8 10" id="KW-0786">Thiamine pyrophosphate</keyword>
<evidence type="ECO:0000256" key="4">
    <source>
        <dbReference type="ARBA" id="ARBA00022679"/>
    </source>
</evidence>
<organism evidence="12 13">
    <name type="scientific">Paenibacillus pinisoli</name>
    <dbReference type="NCBI Taxonomy" id="1276110"/>
    <lineage>
        <taxon>Bacteria</taxon>
        <taxon>Bacillati</taxon>
        <taxon>Bacillota</taxon>
        <taxon>Bacilli</taxon>
        <taxon>Bacillales</taxon>
        <taxon>Paenibacillaceae</taxon>
        <taxon>Paenibacillus</taxon>
    </lineage>
</organism>
<evidence type="ECO:0000256" key="8">
    <source>
        <dbReference type="ARBA" id="ARBA00023052"/>
    </source>
</evidence>
<dbReference type="GO" id="GO:0000287">
    <property type="term" value="F:magnesium ion binding"/>
    <property type="evidence" value="ECO:0007669"/>
    <property type="project" value="UniProtKB-UniRule"/>
</dbReference>
<evidence type="ECO:0000256" key="1">
    <source>
        <dbReference type="ARBA" id="ARBA00004980"/>
    </source>
</evidence>
<dbReference type="Pfam" id="PF02779">
    <property type="entry name" value="Transket_pyr"/>
    <property type="match status" value="1"/>
</dbReference>
<evidence type="ECO:0000256" key="9">
    <source>
        <dbReference type="ARBA" id="ARBA00023229"/>
    </source>
</evidence>
<evidence type="ECO:0000256" key="5">
    <source>
        <dbReference type="ARBA" id="ARBA00022723"/>
    </source>
</evidence>
<feature type="binding site" evidence="10">
    <location>
        <position position="173"/>
    </location>
    <ligand>
        <name>thiamine diphosphate</name>
        <dbReference type="ChEBI" id="CHEBI:58937"/>
    </ligand>
</feature>
<dbReference type="EMBL" id="QXQB01000004">
    <property type="protein sequence ID" value="RJX38557.1"/>
    <property type="molecule type" value="Genomic_DNA"/>
</dbReference>
<dbReference type="Gene3D" id="3.40.50.970">
    <property type="match status" value="2"/>
</dbReference>
<dbReference type="GO" id="GO:0005829">
    <property type="term" value="C:cytosol"/>
    <property type="evidence" value="ECO:0007669"/>
    <property type="project" value="TreeGrafter"/>
</dbReference>
<dbReference type="GO" id="GO:0009228">
    <property type="term" value="P:thiamine biosynthetic process"/>
    <property type="evidence" value="ECO:0007669"/>
    <property type="project" value="UniProtKB-UniRule"/>
</dbReference>
<dbReference type="Pfam" id="PF13292">
    <property type="entry name" value="DXP_synthase_N"/>
    <property type="match status" value="1"/>
</dbReference>
<evidence type="ECO:0000256" key="3">
    <source>
        <dbReference type="ARBA" id="ARBA00011738"/>
    </source>
</evidence>
<comment type="cofactor">
    <cofactor evidence="10">
        <name>Mg(2+)</name>
        <dbReference type="ChEBI" id="CHEBI:18420"/>
    </cofactor>
    <text evidence="10">Binds 1 Mg(2+) ion per subunit.</text>
</comment>
<comment type="cofactor">
    <cofactor evidence="10">
        <name>thiamine diphosphate</name>
        <dbReference type="ChEBI" id="CHEBI:58937"/>
    </cofactor>
    <text evidence="10">Binds 1 thiamine pyrophosphate per subunit.</text>
</comment>
<keyword evidence="9 10" id="KW-0414">Isoprene biosynthesis</keyword>
<feature type="binding site" evidence="10">
    <location>
        <position position="365"/>
    </location>
    <ligand>
        <name>thiamine diphosphate</name>
        <dbReference type="ChEBI" id="CHEBI:58937"/>
    </ligand>
</feature>
<dbReference type="SUPFAM" id="SSF52518">
    <property type="entry name" value="Thiamin diphosphate-binding fold (THDP-binding)"/>
    <property type="match status" value="2"/>
</dbReference>
<dbReference type="UniPathway" id="UPA00064">
    <property type="reaction ID" value="UER00091"/>
</dbReference>
<dbReference type="InterPro" id="IPR005477">
    <property type="entry name" value="Dxylulose-5-P_synthase"/>
</dbReference>
<dbReference type="NCBIfam" id="TIGR00204">
    <property type="entry name" value="dxs"/>
    <property type="match status" value="1"/>
</dbReference>
<dbReference type="GO" id="GO:0016114">
    <property type="term" value="P:terpenoid biosynthetic process"/>
    <property type="evidence" value="ECO:0007669"/>
    <property type="project" value="UniProtKB-UniRule"/>
</dbReference>
<evidence type="ECO:0000259" key="11">
    <source>
        <dbReference type="SMART" id="SM00861"/>
    </source>
</evidence>
<keyword evidence="4 10" id="KW-0808">Transferase</keyword>
<keyword evidence="7 10" id="KW-0784">Thiamine biosynthesis</keyword>
<protein>
    <recommendedName>
        <fullName evidence="10">1-deoxy-D-xylulose-5-phosphate synthase</fullName>
        <ecNumber evidence="10">2.2.1.7</ecNumber>
    </recommendedName>
    <alternativeName>
        <fullName evidence="10">1-deoxyxylulose-5-phosphate synthase</fullName>
        <shortName evidence="10">DXP synthase</shortName>
        <shortName evidence="10">DXPS</shortName>
    </alternativeName>
</protein>
<dbReference type="InterPro" id="IPR033248">
    <property type="entry name" value="Transketolase_C"/>
</dbReference>
<comment type="similarity">
    <text evidence="2 10">Belongs to the transketolase family. DXPS subfamily.</text>
</comment>
<feature type="binding site" evidence="10">
    <location>
        <position position="284"/>
    </location>
    <ligand>
        <name>thiamine diphosphate</name>
        <dbReference type="ChEBI" id="CHEBI:58937"/>
    </ligand>
</feature>
<feature type="domain" description="Transketolase-like pyrimidine-binding" evidence="11">
    <location>
        <begin position="314"/>
        <end position="479"/>
    </location>
</feature>
<comment type="pathway">
    <text evidence="1 10">Metabolic intermediate biosynthesis; 1-deoxy-D-xylulose 5-phosphate biosynthesis; 1-deoxy-D-xylulose 5-phosphate from D-glyceraldehyde 3-phosphate and pyruvate: step 1/1.</text>
</comment>
<feature type="binding site" evidence="10">
    <location>
        <begin position="113"/>
        <end position="115"/>
    </location>
    <ligand>
        <name>thiamine diphosphate</name>
        <dbReference type="ChEBI" id="CHEBI:58937"/>
    </ligand>
</feature>
<dbReference type="PANTHER" id="PTHR43322">
    <property type="entry name" value="1-D-DEOXYXYLULOSE 5-PHOSPHATE SYNTHASE-RELATED"/>
    <property type="match status" value="1"/>
</dbReference>
<keyword evidence="13" id="KW-1185">Reference proteome</keyword>
<evidence type="ECO:0000313" key="12">
    <source>
        <dbReference type="EMBL" id="RJX38557.1"/>
    </source>
</evidence>
<dbReference type="GO" id="GO:0019288">
    <property type="term" value="P:isopentenyl diphosphate biosynthetic process, methylerythritol 4-phosphate pathway"/>
    <property type="evidence" value="ECO:0007669"/>
    <property type="project" value="TreeGrafter"/>
</dbReference>
<dbReference type="InterPro" id="IPR005475">
    <property type="entry name" value="Transketolase-like_Pyr-bd"/>
</dbReference>
<comment type="catalytic activity">
    <reaction evidence="10">
        <text>D-glyceraldehyde 3-phosphate + pyruvate + H(+) = 1-deoxy-D-xylulose 5-phosphate + CO2</text>
        <dbReference type="Rhea" id="RHEA:12605"/>
        <dbReference type="ChEBI" id="CHEBI:15361"/>
        <dbReference type="ChEBI" id="CHEBI:15378"/>
        <dbReference type="ChEBI" id="CHEBI:16526"/>
        <dbReference type="ChEBI" id="CHEBI:57792"/>
        <dbReference type="ChEBI" id="CHEBI:59776"/>
        <dbReference type="EC" id="2.2.1.7"/>
    </reaction>
</comment>
<feature type="binding site" evidence="10">
    <location>
        <position position="144"/>
    </location>
    <ligand>
        <name>Mg(2+)</name>
        <dbReference type="ChEBI" id="CHEBI:18420"/>
    </ligand>
</feature>
<dbReference type="Pfam" id="PF02780">
    <property type="entry name" value="Transketolase_C"/>
    <property type="match status" value="1"/>
</dbReference>
<comment type="caution">
    <text evidence="12">The sequence shown here is derived from an EMBL/GenBank/DDBJ whole genome shotgun (WGS) entry which is preliminary data.</text>
</comment>
<feature type="binding site" evidence="10">
    <location>
        <position position="173"/>
    </location>
    <ligand>
        <name>Mg(2+)</name>
        <dbReference type="ChEBI" id="CHEBI:18420"/>
    </ligand>
</feature>
<dbReference type="FunFam" id="3.40.50.970:FF:000030">
    <property type="entry name" value="1-deoxy-D-xylulose-5-phosphate synthase"/>
    <property type="match status" value="1"/>
</dbReference>
<dbReference type="SMART" id="SM00861">
    <property type="entry name" value="Transket_pyr"/>
    <property type="match status" value="1"/>
</dbReference>
<name>A0A3A6PD25_9BACL</name>
<dbReference type="InterPro" id="IPR029061">
    <property type="entry name" value="THDP-binding"/>
</dbReference>
<evidence type="ECO:0000256" key="2">
    <source>
        <dbReference type="ARBA" id="ARBA00011081"/>
    </source>
</evidence>
<dbReference type="OrthoDB" id="9803371at2"/>
<dbReference type="PROSITE" id="PS00802">
    <property type="entry name" value="TRANSKETOLASE_2"/>
    <property type="match status" value="1"/>
</dbReference>
<dbReference type="SUPFAM" id="SSF52922">
    <property type="entry name" value="TK C-terminal domain-like"/>
    <property type="match status" value="1"/>
</dbReference>
<dbReference type="InterPro" id="IPR020826">
    <property type="entry name" value="Transketolase_BS"/>
</dbReference>
<dbReference type="Proteomes" id="UP000267798">
    <property type="component" value="Unassembled WGS sequence"/>
</dbReference>
<evidence type="ECO:0000256" key="7">
    <source>
        <dbReference type="ARBA" id="ARBA00022977"/>
    </source>
</evidence>
<dbReference type="InterPro" id="IPR009014">
    <property type="entry name" value="Transketo_C/PFOR_II"/>
</dbReference>
<dbReference type="HAMAP" id="MF_00315">
    <property type="entry name" value="DXP_synth"/>
    <property type="match status" value="1"/>
</dbReference>
<dbReference type="NCBIfam" id="NF003933">
    <property type="entry name" value="PRK05444.2-2"/>
    <property type="match status" value="1"/>
</dbReference>
<evidence type="ECO:0000256" key="6">
    <source>
        <dbReference type="ARBA" id="ARBA00022842"/>
    </source>
</evidence>
<dbReference type="PROSITE" id="PS00801">
    <property type="entry name" value="TRANSKETOLASE_1"/>
    <property type="match status" value="1"/>
</dbReference>
<feature type="binding site" evidence="10">
    <location>
        <begin position="145"/>
        <end position="146"/>
    </location>
    <ligand>
        <name>thiamine diphosphate</name>
        <dbReference type="ChEBI" id="CHEBI:58937"/>
    </ligand>
</feature>
<comment type="function">
    <text evidence="10">Catalyzes the acyloin condensation reaction between C atoms 2 and 3 of pyruvate and glyceraldehyde 3-phosphate to yield 1-deoxy-D-xylulose-5-phosphate (DXP).</text>
</comment>
<dbReference type="FunFam" id="3.40.50.920:FF:000002">
    <property type="entry name" value="1-deoxy-D-xylulose-5-phosphate synthase"/>
    <property type="match status" value="1"/>
</dbReference>
<proteinExistence type="inferred from homology"/>
<dbReference type="CDD" id="cd02007">
    <property type="entry name" value="TPP_DXS"/>
    <property type="match status" value="1"/>
</dbReference>
<dbReference type="InterPro" id="IPR049557">
    <property type="entry name" value="Transketolase_CS"/>
</dbReference>
<dbReference type="Gene3D" id="3.40.50.920">
    <property type="match status" value="1"/>
</dbReference>
<dbReference type="RefSeq" id="WP_120113364.1">
    <property type="nucleotide sequence ID" value="NZ_QXQB01000004.1"/>
</dbReference>
<dbReference type="GO" id="GO:0030976">
    <property type="term" value="F:thiamine pyrophosphate binding"/>
    <property type="evidence" value="ECO:0007669"/>
    <property type="project" value="UniProtKB-UniRule"/>
</dbReference>
<keyword evidence="5 10" id="KW-0479">Metal-binding</keyword>
<keyword evidence="6 10" id="KW-0460">Magnesium</keyword>
<dbReference type="CDD" id="cd07033">
    <property type="entry name" value="TPP_PYR_DXS_TK_like"/>
    <property type="match status" value="1"/>
</dbReference>
<dbReference type="AlphaFoldDB" id="A0A3A6PD25"/>
<dbReference type="EC" id="2.2.1.7" evidence="10"/>
<feature type="binding site" evidence="10">
    <location>
        <position position="72"/>
    </location>
    <ligand>
        <name>thiamine diphosphate</name>
        <dbReference type="ChEBI" id="CHEBI:58937"/>
    </ligand>
</feature>
<reference evidence="12 13" key="1">
    <citation type="submission" date="2018-09" db="EMBL/GenBank/DDBJ databases">
        <title>Paenibacillus aracenensis nov. sp. isolated from a cave in southern Spain.</title>
        <authorList>
            <person name="Jurado V."/>
            <person name="Gutierrez-Patricio S."/>
            <person name="Gonzalez-Pimentel J.L."/>
            <person name="Miller A.Z."/>
            <person name="Laiz L."/>
            <person name="Saiz-Jimenez C."/>
        </authorList>
    </citation>
    <scope>NUCLEOTIDE SEQUENCE [LARGE SCALE GENOMIC DNA]</scope>
    <source>
        <strain evidence="12 13">JCM 19203</strain>
    </source>
</reference>
<evidence type="ECO:0000256" key="10">
    <source>
        <dbReference type="HAMAP-Rule" id="MF_00315"/>
    </source>
</evidence>
<dbReference type="GO" id="GO:0008661">
    <property type="term" value="F:1-deoxy-D-xylulose-5-phosphate synthase activity"/>
    <property type="evidence" value="ECO:0007669"/>
    <property type="project" value="UniProtKB-UniRule"/>
</dbReference>
<evidence type="ECO:0000313" key="13">
    <source>
        <dbReference type="Proteomes" id="UP000267798"/>
    </source>
</evidence>
<comment type="subunit">
    <text evidence="3 10">Homodimer.</text>
</comment>
<dbReference type="PANTHER" id="PTHR43322:SF5">
    <property type="entry name" value="1-DEOXY-D-XYLULOSE-5-PHOSPHATE SYNTHASE, CHLOROPLASTIC"/>
    <property type="match status" value="1"/>
</dbReference>
<gene>
    <name evidence="10" type="primary">dxs</name>
    <name evidence="12" type="ORF">D3P09_20060</name>
</gene>